<organism evidence="1 2">
    <name type="scientific">Streptococcus gallolyticus</name>
    <dbReference type="NCBI Taxonomy" id="315405"/>
    <lineage>
        <taxon>Bacteria</taxon>
        <taxon>Bacillati</taxon>
        <taxon>Bacillota</taxon>
        <taxon>Bacilli</taxon>
        <taxon>Lactobacillales</taxon>
        <taxon>Streptococcaceae</taxon>
        <taxon>Streptococcus</taxon>
    </lineage>
</organism>
<accession>A0A139NDM5</accession>
<reference evidence="1 2" key="1">
    <citation type="submission" date="2016-01" db="EMBL/GenBank/DDBJ databases">
        <title>Highly variable Streptococcus oralis are common among viridans streptococci isolated from primates.</title>
        <authorList>
            <person name="Denapaite D."/>
            <person name="Rieger M."/>
            <person name="Koendgen S."/>
            <person name="Brueckner R."/>
            <person name="Ochigava I."/>
            <person name="Kappeler P."/>
            <person name="Maetz-Rensing K."/>
            <person name="Leendertz F."/>
            <person name="Hakenbeck R."/>
        </authorList>
    </citation>
    <scope>NUCLEOTIDE SEQUENCE [LARGE SCALE GENOMIC DNA]</scope>
    <source>
        <strain evidence="1 2">DD02</strain>
    </source>
</reference>
<proteinExistence type="predicted"/>
<dbReference type="PATRIC" id="fig|315405.11.peg.33"/>
<protein>
    <submittedName>
        <fullName evidence="1">Uncharacterized protein</fullName>
    </submittedName>
</protein>
<sequence length="39" mass="4902">MKKNPILDNFLQSFLFSNQKYKIWQYFCYKDYKNFVIAN</sequence>
<dbReference type="Proteomes" id="UP000070198">
    <property type="component" value="Unassembled WGS sequence"/>
</dbReference>
<evidence type="ECO:0000313" key="2">
    <source>
        <dbReference type="Proteomes" id="UP000070198"/>
    </source>
</evidence>
<name>A0A139NDM5_9STRE</name>
<dbReference type="EMBL" id="LQOF01000005">
    <property type="protein sequence ID" value="KXT73943.1"/>
    <property type="molecule type" value="Genomic_DNA"/>
</dbReference>
<evidence type="ECO:0000313" key="1">
    <source>
        <dbReference type="EMBL" id="KXT73943.1"/>
    </source>
</evidence>
<gene>
    <name evidence="1" type="ORF">SGADD02_00028</name>
</gene>
<dbReference type="AlphaFoldDB" id="A0A139NDM5"/>
<comment type="caution">
    <text evidence="1">The sequence shown here is derived from an EMBL/GenBank/DDBJ whole genome shotgun (WGS) entry which is preliminary data.</text>
</comment>